<gene>
    <name evidence="1" type="ORF">TQ32_00285</name>
</gene>
<evidence type="ECO:0000313" key="1">
    <source>
        <dbReference type="EMBL" id="AMM53102.1"/>
    </source>
</evidence>
<dbReference type="PATRIC" id="fig|1609559.3.peg.60"/>
<organism evidence="1 2">
    <name type="scientific">Pyrococcus kukulkanii</name>
    <dbReference type="NCBI Taxonomy" id="1609559"/>
    <lineage>
        <taxon>Archaea</taxon>
        <taxon>Methanobacteriati</taxon>
        <taxon>Methanobacteriota</taxon>
        <taxon>Thermococci</taxon>
        <taxon>Thermococcales</taxon>
        <taxon>Thermococcaceae</taxon>
        <taxon>Pyrococcus</taxon>
    </lineage>
</organism>
<dbReference type="KEGG" id="pyc:TQ32_00285"/>
<dbReference type="Proteomes" id="UP000070587">
    <property type="component" value="Chromosome"/>
</dbReference>
<dbReference type="STRING" id="1609559.TQ32_00285"/>
<dbReference type="AlphaFoldDB" id="A0A127B6V2"/>
<reference evidence="1 2" key="2">
    <citation type="journal article" date="2016" name="Int. J. Syst. Evol. Microbiol.">
        <title>Pyrococcus kukulkanii sp. nov., a hyperthermophilic, piezophilic archaeon isolated from a deep-sea hydrothermal vent.</title>
        <authorList>
            <person name="Callac N."/>
            <person name="Oger P."/>
            <person name="Lesongeur F."/>
            <person name="Rattray J.E."/>
            <person name="Vannier P."/>
            <person name="Michoud G."/>
            <person name="Beauverger M."/>
            <person name="Gayet N."/>
            <person name="Rouxel O."/>
            <person name="Jebbar M."/>
            <person name="Godfroy A."/>
        </authorList>
    </citation>
    <scope>NUCLEOTIDE SEQUENCE [LARGE SCALE GENOMIC DNA]</scope>
    <source>
        <strain evidence="1 2">NCB100</strain>
    </source>
</reference>
<dbReference type="OrthoDB" id="101882at2157"/>
<name>A0A127B6V2_9EURY</name>
<dbReference type="GeneID" id="28490221"/>
<sequence>MRVEVKPVSNVVASMECEPAVVPLDESTTCTVHLELKRSDTVTLSLQEVDFGGKKVWPNGPSSVTVNKHYQNPVGILVLKIIS</sequence>
<proteinExistence type="predicted"/>
<reference evidence="2" key="1">
    <citation type="submission" date="2015-02" db="EMBL/GenBank/DDBJ databases">
        <title>Pyrococcus kukulkanii sp. nov., a novel hyperthermophilic archaeon isolated from a deep-sea hydrothermal vent at the Guaymas Basin.</title>
        <authorList>
            <person name="Oger P.M."/>
            <person name="Callac N."/>
            <person name="Jebbar M."/>
            <person name="Godfroy A."/>
        </authorList>
    </citation>
    <scope>NUCLEOTIDE SEQUENCE [LARGE SCALE GENOMIC DNA]</scope>
    <source>
        <strain evidence="2">NCB100</strain>
    </source>
</reference>
<dbReference type="RefSeq" id="WP_068319946.1">
    <property type="nucleotide sequence ID" value="NZ_CP010835.1"/>
</dbReference>
<dbReference type="EMBL" id="CP010835">
    <property type="protein sequence ID" value="AMM53102.1"/>
    <property type="molecule type" value="Genomic_DNA"/>
</dbReference>
<evidence type="ECO:0000313" key="2">
    <source>
        <dbReference type="Proteomes" id="UP000070587"/>
    </source>
</evidence>
<protein>
    <submittedName>
        <fullName evidence="1">Uncharacterized protein</fullName>
    </submittedName>
</protein>
<accession>A0A127B6V2</accession>